<evidence type="ECO:0000256" key="3">
    <source>
        <dbReference type="ARBA" id="ARBA00022449"/>
    </source>
</evidence>
<gene>
    <name evidence="16" type="ORF">CLV63_105186</name>
</gene>
<keyword evidence="6 10" id="KW-1133">Transmembrane helix</keyword>
<evidence type="ECO:0000256" key="10">
    <source>
        <dbReference type="SAM" id="Phobius"/>
    </source>
</evidence>
<feature type="transmembrane region" description="Helical" evidence="10">
    <location>
        <begin position="319"/>
        <end position="343"/>
    </location>
</feature>
<accession>A0A2P8DMS0</accession>
<feature type="transmembrane region" description="Helical" evidence="10">
    <location>
        <begin position="890"/>
        <end position="913"/>
    </location>
</feature>
<dbReference type="EMBL" id="PYGA01000005">
    <property type="protein sequence ID" value="PSK98512.1"/>
    <property type="molecule type" value="Genomic_DNA"/>
</dbReference>
<feature type="transmembrane region" description="Helical" evidence="10">
    <location>
        <begin position="497"/>
        <end position="515"/>
    </location>
</feature>
<feature type="domain" description="MrpA C-terminal/MbhD" evidence="14">
    <location>
        <begin position="604"/>
        <end position="667"/>
    </location>
</feature>
<feature type="transmembrane region" description="Helical" evidence="10">
    <location>
        <begin position="445"/>
        <end position="467"/>
    </location>
</feature>
<keyword evidence="17" id="KW-1185">Reference proteome</keyword>
<evidence type="ECO:0000256" key="6">
    <source>
        <dbReference type="ARBA" id="ARBA00022989"/>
    </source>
</evidence>
<keyword evidence="4" id="KW-1003">Cell membrane</keyword>
<evidence type="ECO:0000313" key="16">
    <source>
        <dbReference type="EMBL" id="PSK98512.1"/>
    </source>
</evidence>
<feature type="transmembrane region" description="Helical" evidence="10">
    <location>
        <begin position="858"/>
        <end position="878"/>
    </location>
</feature>
<evidence type="ECO:0000259" key="15">
    <source>
        <dbReference type="Pfam" id="PF20501"/>
    </source>
</evidence>
<reference evidence="16 17" key="1">
    <citation type="submission" date="2018-03" db="EMBL/GenBank/DDBJ databases">
        <title>Genomic Encyclopedia of Archaeal and Bacterial Type Strains, Phase II (KMG-II): from individual species to whole genera.</title>
        <authorList>
            <person name="Goeker M."/>
        </authorList>
    </citation>
    <scope>NUCLEOTIDE SEQUENCE [LARGE SCALE GENOMIC DNA]</scope>
    <source>
        <strain evidence="16 17">DSM 45312</strain>
    </source>
</reference>
<dbReference type="InterPro" id="IPR007182">
    <property type="entry name" value="MnhB"/>
</dbReference>
<dbReference type="NCBIfam" id="NF009284">
    <property type="entry name" value="PRK12644.1"/>
    <property type="match status" value="1"/>
</dbReference>
<feature type="domain" description="NADH:quinone oxidoreductase/Mrp antiporter transmembrane" evidence="11">
    <location>
        <begin position="125"/>
        <end position="416"/>
    </location>
</feature>
<feature type="transmembrane region" description="Helical" evidence="10">
    <location>
        <begin position="294"/>
        <end position="313"/>
    </location>
</feature>
<keyword evidence="5 9" id="KW-0812">Transmembrane</keyword>
<protein>
    <submittedName>
        <fullName evidence="16">Multisubunit sodium/proton antiporter MrpA subunit /multisubunit sodium/proton antiporter MrpB subunit</fullName>
    </submittedName>
</protein>
<feature type="transmembrane region" description="Helical" evidence="10">
    <location>
        <begin position="201"/>
        <end position="227"/>
    </location>
</feature>
<dbReference type="InterPro" id="IPR050616">
    <property type="entry name" value="CPA3_Na-H_Antiporter_A"/>
</dbReference>
<feature type="transmembrane region" description="Helical" evidence="10">
    <location>
        <begin position="69"/>
        <end position="93"/>
    </location>
</feature>
<dbReference type="GO" id="GO:0006811">
    <property type="term" value="P:monoatomic ion transport"/>
    <property type="evidence" value="ECO:0007669"/>
    <property type="project" value="UniProtKB-KW"/>
</dbReference>
<evidence type="ECO:0000256" key="7">
    <source>
        <dbReference type="ARBA" id="ARBA00023065"/>
    </source>
</evidence>
<feature type="domain" description="NADH-Ubiquinone oxidoreductase (complex I) chain 5 N-terminal" evidence="12">
    <location>
        <begin position="63"/>
        <end position="108"/>
    </location>
</feature>
<evidence type="ECO:0000313" key="17">
    <source>
        <dbReference type="Proteomes" id="UP000240542"/>
    </source>
</evidence>
<dbReference type="Pfam" id="PF00361">
    <property type="entry name" value="Proton_antipo_M"/>
    <property type="match status" value="1"/>
</dbReference>
<feature type="domain" description="Na+/H+ antiporter MnhB subunit-related protein" evidence="13">
    <location>
        <begin position="831"/>
        <end position="954"/>
    </location>
</feature>
<evidence type="ECO:0000256" key="9">
    <source>
        <dbReference type="RuleBase" id="RU000320"/>
    </source>
</evidence>
<feature type="transmembrane region" description="Helical" evidence="10">
    <location>
        <begin position="834"/>
        <end position="852"/>
    </location>
</feature>
<evidence type="ECO:0000256" key="4">
    <source>
        <dbReference type="ARBA" id="ARBA00022475"/>
    </source>
</evidence>
<dbReference type="Pfam" id="PF13244">
    <property type="entry name" value="MbhD"/>
    <property type="match status" value="1"/>
</dbReference>
<dbReference type="GO" id="GO:0005886">
    <property type="term" value="C:plasma membrane"/>
    <property type="evidence" value="ECO:0007669"/>
    <property type="project" value="UniProtKB-SubCell"/>
</dbReference>
<dbReference type="InterPro" id="IPR001750">
    <property type="entry name" value="ND/Mrp_TM"/>
</dbReference>
<feature type="transmembrane region" description="Helical" evidence="10">
    <location>
        <begin position="131"/>
        <end position="150"/>
    </location>
</feature>
<feature type="transmembrane region" description="Helical" evidence="10">
    <location>
        <begin position="683"/>
        <end position="701"/>
    </location>
</feature>
<dbReference type="InterPro" id="IPR001516">
    <property type="entry name" value="Proton_antipo_N"/>
</dbReference>
<feature type="transmembrane region" description="Helical" evidence="10">
    <location>
        <begin position="644"/>
        <end position="663"/>
    </location>
</feature>
<feature type="transmembrane region" description="Helical" evidence="10">
    <location>
        <begin position="933"/>
        <end position="954"/>
    </location>
</feature>
<dbReference type="Pfam" id="PF20501">
    <property type="entry name" value="MbhE"/>
    <property type="match status" value="1"/>
</dbReference>
<comment type="caution">
    <text evidence="16">The sequence shown here is derived from an EMBL/GenBank/DDBJ whole genome shotgun (WGS) entry which is preliminary data.</text>
</comment>
<dbReference type="PANTHER" id="PTHR43373:SF1">
    <property type="entry name" value="NA(+)_H(+) ANTIPORTER SUBUNIT A"/>
    <property type="match status" value="1"/>
</dbReference>
<feature type="transmembrane region" description="Helical" evidence="10">
    <location>
        <begin position="403"/>
        <end position="425"/>
    </location>
</feature>
<dbReference type="PANTHER" id="PTHR43373">
    <property type="entry name" value="NA(+)/H(+) ANTIPORTER SUBUNIT"/>
    <property type="match status" value="1"/>
</dbReference>
<feature type="transmembrane region" description="Helical" evidence="10">
    <location>
        <begin position="105"/>
        <end position="125"/>
    </location>
</feature>
<feature type="transmembrane region" description="Helical" evidence="10">
    <location>
        <begin position="364"/>
        <end position="383"/>
    </location>
</feature>
<name>A0A2P8DMS0_9ACTN</name>
<dbReference type="GO" id="GO:0015297">
    <property type="term" value="F:antiporter activity"/>
    <property type="evidence" value="ECO:0007669"/>
    <property type="project" value="UniProtKB-KW"/>
</dbReference>
<evidence type="ECO:0000256" key="5">
    <source>
        <dbReference type="ARBA" id="ARBA00022692"/>
    </source>
</evidence>
<feature type="transmembrane region" description="Helical" evidence="10">
    <location>
        <begin position="598"/>
        <end position="614"/>
    </location>
</feature>
<feature type="domain" description="MrpA C-terminal/MbhE" evidence="15">
    <location>
        <begin position="678"/>
        <end position="759"/>
    </location>
</feature>
<evidence type="ECO:0000256" key="8">
    <source>
        <dbReference type="ARBA" id="ARBA00023136"/>
    </source>
</evidence>
<comment type="subcellular location">
    <subcellularLocation>
        <location evidence="1">Cell membrane</location>
        <topology evidence="1">Multi-pass membrane protein</topology>
    </subcellularLocation>
    <subcellularLocation>
        <location evidence="9">Membrane</location>
        <topology evidence="9">Multi-pass membrane protein</topology>
    </subcellularLocation>
</comment>
<feature type="transmembrane region" description="Helical" evidence="10">
    <location>
        <begin position="742"/>
        <end position="758"/>
    </location>
</feature>
<sequence>MTSLVVAHFVAATLAPLLVRWWGRNAFLVLALVPGATALWALVRAPAVVAGRPVAESYPWAPEFGLTLAFRMDVLGLVMTLIAAGIGALILVYCARYFTDDEPGLGRFAGVLTGFAGAMLGLVLADDMIQLFIYWELTTVFSYLLIGHYTERKKSRRAATTALTVTTLGGLAMLVGVIMLGETTGTYIISELLADPPGASALVGTALVLILIGALSKSALTPFSLWLPAAMQAPTPVSGYLHAAAMVKAGVYLIARFTPAFGDFAVWQAVTIVFGLVTMVLGGWKALRQYDLKLLLAYGTISQLGFLTALLGAGTRNAALAGLAMLCAHALFKAALFLLVGIIDHGTGTRDLRELSGLRRSMPAVFWVSAVVLASMAGLPPTAGFVAKEAAFGAFGNGGLWETAALAGMVVGSVLTVGYSLRFLWGAFATKPGTAATPVHAPDPLFLAPAAILAALSLIGGPLAALVDPVAAVYADSVPWTGGAGAEHLLLWHGFEVPLLLSVLCVLGGFALFGVRGRVEWLGARWALIDPDRLFRRFLAWFDTFAVQVTGATQRGSLPIYLGTTLVVLVVVCAAAIIRGELWEIPAPPIRVWDTPLQLLPATVIAVAALWTLLVRRRLFAVILVGLTGYGTASLFVLQGAPDIALTQFLVETISLVVFVLVLRRLPSRFSTPTLRGRRIWNLLVGAAMGAFVASIAYFALAGRQAESVSSGFPAAAEEAGGKNIISVILVDLRAWDTMGEISVLAVAAAGVASLMFVRRRTSTARTRLVDPALPQLGVHTPISPAPPSGGTAWQPVGLASAGNLLRVQHRWNPLWLPGAEALSEERRSIIFEVIARMLFPVIMLLSVYLLFTGHTSVGGGFAGGIVAGLGLMVRYLAGGRFELYASVRAQPGALIGFGLVIALGTAVGGAVFGTEILEGAVWEPHVPLLGHLHLTSSLIFDFGVYLLVIGLVLDILRSLGARIDEQLDREAEREAAAEEVSA</sequence>
<feature type="transmembrane region" description="Helical" evidence="10">
    <location>
        <begin position="27"/>
        <end position="49"/>
    </location>
</feature>
<evidence type="ECO:0000259" key="12">
    <source>
        <dbReference type="Pfam" id="PF00662"/>
    </source>
</evidence>
<dbReference type="AlphaFoldDB" id="A0A2P8DMS0"/>
<feature type="transmembrane region" description="Helical" evidence="10">
    <location>
        <begin position="264"/>
        <end position="282"/>
    </location>
</feature>
<dbReference type="Pfam" id="PF00662">
    <property type="entry name" value="Proton_antipo_N"/>
    <property type="match status" value="1"/>
</dbReference>
<feature type="transmembrane region" description="Helical" evidence="10">
    <location>
        <begin position="558"/>
        <end position="578"/>
    </location>
</feature>
<keyword evidence="3" id="KW-0050">Antiport</keyword>
<evidence type="ECO:0000256" key="2">
    <source>
        <dbReference type="ARBA" id="ARBA00022448"/>
    </source>
</evidence>
<feature type="transmembrane region" description="Helical" evidence="10">
    <location>
        <begin position="619"/>
        <end position="638"/>
    </location>
</feature>
<dbReference type="Pfam" id="PF04039">
    <property type="entry name" value="MnhB"/>
    <property type="match status" value="1"/>
</dbReference>
<feature type="transmembrane region" description="Helical" evidence="10">
    <location>
        <begin position="162"/>
        <end position="181"/>
    </location>
</feature>
<dbReference type="InterPro" id="IPR025383">
    <property type="entry name" value="MrpA_C/MbhD"/>
</dbReference>
<evidence type="ECO:0000256" key="1">
    <source>
        <dbReference type="ARBA" id="ARBA00004651"/>
    </source>
</evidence>
<dbReference type="Proteomes" id="UP000240542">
    <property type="component" value="Unassembled WGS sequence"/>
</dbReference>
<organism evidence="16 17">
    <name type="scientific">Murinocardiopsis flavida</name>
    <dbReference type="NCBI Taxonomy" id="645275"/>
    <lineage>
        <taxon>Bacteria</taxon>
        <taxon>Bacillati</taxon>
        <taxon>Actinomycetota</taxon>
        <taxon>Actinomycetes</taxon>
        <taxon>Streptosporangiales</taxon>
        <taxon>Nocardiopsidaceae</taxon>
        <taxon>Murinocardiopsis</taxon>
    </lineage>
</organism>
<evidence type="ECO:0000259" key="11">
    <source>
        <dbReference type="Pfam" id="PF00361"/>
    </source>
</evidence>
<keyword evidence="7" id="KW-0406">Ion transport</keyword>
<keyword evidence="8 10" id="KW-0472">Membrane</keyword>
<evidence type="ECO:0000259" key="13">
    <source>
        <dbReference type="Pfam" id="PF04039"/>
    </source>
</evidence>
<evidence type="ECO:0000259" key="14">
    <source>
        <dbReference type="Pfam" id="PF13244"/>
    </source>
</evidence>
<keyword evidence="2" id="KW-0813">Transport</keyword>
<dbReference type="InterPro" id="IPR046806">
    <property type="entry name" value="MrpA_C/MbhE"/>
</dbReference>
<dbReference type="PRINTS" id="PR01434">
    <property type="entry name" value="NADHDHGNASE5"/>
</dbReference>
<proteinExistence type="predicted"/>